<protein>
    <submittedName>
        <fullName evidence="6">Type VI secretion system tip protein VgrG</fullName>
    </submittedName>
</protein>
<dbReference type="AlphaFoldDB" id="A0A6P1T4Y8"/>
<evidence type="ECO:0000313" key="7">
    <source>
        <dbReference type="Proteomes" id="UP000464495"/>
    </source>
</evidence>
<dbReference type="Pfam" id="PF05954">
    <property type="entry name" value="Phage_GPD"/>
    <property type="match status" value="1"/>
</dbReference>
<dbReference type="EMBL" id="CP046620">
    <property type="protein sequence ID" value="QHQ36546.1"/>
    <property type="molecule type" value="Genomic_DNA"/>
</dbReference>
<dbReference type="InterPro" id="IPR037026">
    <property type="entry name" value="Vgr_OB-fold_dom_sf"/>
</dbReference>
<evidence type="ECO:0000256" key="3">
    <source>
        <dbReference type="ARBA" id="ARBA00022525"/>
    </source>
</evidence>
<dbReference type="InterPro" id="IPR050708">
    <property type="entry name" value="T6SS_VgrG/RHS"/>
</dbReference>
<evidence type="ECO:0000256" key="2">
    <source>
        <dbReference type="ARBA" id="ARBA00005558"/>
    </source>
</evidence>
<dbReference type="Pfam" id="PF22178">
    <property type="entry name" value="Gp5_trimer_C"/>
    <property type="match status" value="1"/>
</dbReference>
<comment type="subcellular location">
    <subcellularLocation>
        <location evidence="1">Secreted</location>
    </subcellularLocation>
</comment>
<dbReference type="SUPFAM" id="SSF69255">
    <property type="entry name" value="gp5 N-terminal domain-like"/>
    <property type="match status" value="1"/>
</dbReference>
<dbReference type="Gene3D" id="3.55.50.10">
    <property type="entry name" value="Baseplate protein-like domains"/>
    <property type="match status" value="1"/>
</dbReference>
<evidence type="ECO:0000259" key="5">
    <source>
        <dbReference type="Pfam" id="PF22178"/>
    </source>
</evidence>
<dbReference type="Gene3D" id="2.40.50.230">
    <property type="entry name" value="Gp5 N-terminal domain"/>
    <property type="match status" value="1"/>
</dbReference>
<proteinExistence type="inferred from homology"/>
<dbReference type="NCBIfam" id="TIGR01646">
    <property type="entry name" value="vgr_GE"/>
    <property type="match status" value="1"/>
</dbReference>
<dbReference type="SUPFAM" id="SSF69349">
    <property type="entry name" value="Phage fibre proteins"/>
    <property type="match status" value="1"/>
</dbReference>
<evidence type="ECO:0000313" key="6">
    <source>
        <dbReference type="EMBL" id="QHQ36546.1"/>
    </source>
</evidence>
<dbReference type="Gene3D" id="2.30.110.50">
    <property type="match status" value="1"/>
</dbReference>
<dbReference type="InterPro" id="IPR054030">
    <property type="entry name" value="Gp5_Vgr_C"/>
</dbReference>
<dbReference type="PANTHER" id="PTHR32305">
    <property type="match status" value="1"/>
</dbReference>
<dbReference type="SUPFAM" id="SSF69279">
    <property type="entry name" value="Phage tail proteins"/>
    <property type="match status" value="2"/>
</dbReference>
<keyword evidence="7" id="KW-1185">Reference proteome</keyword>
<accession>A0A6P1T4Y8</accession>
<dbReference type="RefSeq" id="WP_161863092.1">
    <property type="nucleotide sequence ID" value="NZ_CP046620.1"/>
</dbReference>
<dbReference type="InterPro" id="IPR006533">
    <property type="entry name" value="T6SS_Vgr_RhsGE"/>
</dbReference>
<dbReference type="KEGG" id="amaq:GO499_15885"/>
<gene>
    <name evidence="6" type="primary">tssI</name>
    <name evidence="6" type="ORF">GO499_15885</name>
</gene>
<dbReference type="PANTHER" id="PTHR32305:SF15">
    <property type="entry name" value="PROTEIN RHSA-RELATED"/>
    <property type="match status" value="1"/>
</dbReference>
<dbReference type="Proteomes" id="UP000464495">
    <property type="component" value="Chromosome"/>
</dbReference>
<name>A0A6P1T4Y8_9RHOB</name>
<sequence length="679" mass="75715">MAIVDQDYALSVQLSGKNLSEDLLFLTASVEEQFSKLPDFSVEFLAPSGSVNPADLLEAGFDLQVTAGPDGTDRRHFSGICIAAAEIGEVWVPVERRKYTQFQVDLQPLVWRLTQDFDCRIFQEMSATDIIMEVVRDAGLESSVKLNLKNSYEARTYCVQYRESSFDFISRLMEMEGIYYYFDHSSGEAVMTLCDEVSCHQDIPGHAQIEIHEQNSGNALLDQHILNWSSRKRSVSLAVTLTDYDFEKSTTDLVAKKLPPTPKDGGAKKKVPAIERYDYPGIHRTADLGSSRALARQQSWAARQEVRNGVSNVRMMAVGQRFQPEDGADKGKMFTITHAQFRLEGVARHELEEMAEEPGKSSFECQFRAIPYETRFAQPSTTEKPSISGLQTAVVVGKNGEEIHTDSFGRIKVQFHWDRDGQKDERSSCWVRTVMPWSGKKWGMMWLPRMGQEVVIQFEEGDPDRPICTGMLYNDKFMPPYALPENKTQSGLKTNSSQGGNGFHELVFEDKKDSEFVRFQSERDYTQIIKNNADITIGMEHQDAGDLTQTIYRHKTESLETGNHTFTVKDGNQTLAVKKDKDETVEGKSDLTVTKDMSSTIKQGNYSVDVKAGKIDITAAQSITLTVGGSSIKIDPSGVKISAPTVAVEGKISADVKAPMTTVNANGILTLKGSLTMIN</sequence>
<dbReference type="Pfam" id="PF04717">
    <property type="entry name" value="Phage_base_V"/>
    <property type="match status" value="1"/>
</dbReference>
<dbReference type="InterPro" id="IPR006531">
    <property type="entry name" value="Gp5/Vgr_OB"/>
</dbReference>
<feature type="domain" description="Gp5/Type VI secretion system Vgr protein OB-fold" evidence="4">
    <location>
        <begin position="404"/>
        <end position="473"/>
    </location>
</feature>
<dbReference type="InterPro" id="IPR017847">
    <property type="entry name" value="T6SS_RhsGE_Vgr_subset"/>
</dbReference>
<keyword evidence="3" id="KW-0964">Secreted</keyword>
<feature type="domain" description="Gp5/Type VI secretion system Vgr C-terminal trimerisation" evidence="5">
    <location>
        <begin position="490"/>
        <end position="601"/>
    </location>
</feature>
<reference evidence="6 7" key="1">
    <citation type="submission" date="2019-12" db="EMBL/GenBank/DDBJ databases">
        <title>Complete genome sequence of Algicella marina strain 9Alg 56(T) isolated from the red alga Tichocarpus crinitus.</title>
        <authorList>
            <person name="Kim S.-G."/>
            <person name="Nedashkovskaya O.I."/>
        </authorList>
    </citation>
    <scope>NUCLEOTIDE SEQUENCE [LARGE SCALE GENOMIC DNA]</scope>
    <source>
        <strain evidence="6 7">9Alg 56</strain>
    </source>
</reference>
<dbReference type="Gene3D" id="4.10.220.110">
    <property type="match status" value="1"/>
</dbReference>
<organism evidence="6 7">
    <name type="scientific">Algicella marina</name>
    <dbReference type="NCBI Taxonomy" id="2683284"/>
    <lineage>
        <taxon>Bacteria</taxon>
        <taxon>Pseudomonadati</taxon>
        <taxon>Pseudomonadota</taxon>
        <taxon>Alphaproteobacteria</taxon>
        <taxon>Rhodobacterales</taxon>
        <taxon>Paracoccaceae</taxon>
        <taxon>Algicella</taxon>
    </lineage>
</organism>
<evidence type="ECO:0000259" key="4">
    <source>
        <dbReference type="Pfam" id="PF04717"/>
    </source>
</evidence>
<comment type="similarity">
    <text evidence="2">Belongs to the VgrG protein family.</text>
</comment>
<dbReference type="NCBIfam" id="TIGR03361">
    <property type="entry name" value="VI_Rhs_Vgr"/>
    <property type="match status" value="1"/>
</dbReference>
<dbReference type="GO" id="GO:0005576">
    <property type="term" value="C:extracellular region"/>
    <property type="evidence" value="ECO:0007669"/>
    <property type="project" value="UniProtKB-SubCell"/>
</dbReference>
<evidence type="ECO:0000256" key="1">
    <source>
        <dbReference type="ARBA" id="ARBA00004613"/>
    </source>
</evidence>